<dbReference type="InterPro" id="IPR002013">
    <property type="entry name" value="SAC_dom"/>
</dbReference>
<dbReference type="GO" id="GO:0046856">
    <property type="term" value="P:phosphatidylinositol dephosphorylation"/>
    <property type="evidence" value="ECO:0007669"/>
    <property type="project" value="TreeGrafter"/>
</dbReference>
<dbReference type="PANTHER" id="PTHR45662">
    <property type="entry name" value="PHOSPHATIDYLINOSITIDE PHOSPHATASE SAC1"/>
    <property type="match status" value="1"/>
</dbReference>
<accession>A0A9P8LEM0</accession>
<dbReference type="Proteomes" id="UP000750711">
    <property type="component" value="Unassembled WGS sequence"/>
</dbReference>
<protein>
    <recommendedName>
        <fullName evidence="1">SAC domain-containing protein</fullName>
    </recommendedName>
</protein>
<evidence type="ECO:0000313" key="2">
    <source>
        <dbReference type="EMBL" id="KAH0562554.1"/>
    </source>
</evidence>
<reference evidence="2" key="1">
    <citation type="submission" date="2021-03" db="EMBL/GenBank/DDBJ databases">
        <title>Comparative genomics and phylogenomic investigation of the class Geoglossomycetes provide insights into ecological specialization and systematics.</title>
        <authorList>
            <person name="Melie T."/>
            <person name="Pirro S."/>
            <person name="Miller A.N."/>
            <person name="Quandt A."/>
        </authorList>
    </citation>
    <scope>NUCLEOTIDE SEQUENCE</scope>
    <source>
        <strain evidence="2">CAQ_001_2017</strain>
    </source>
</reference>
<organism evidence="2 3">
    <name type="scientific">Trichoglossum hirsutum</name>
    <dbReference type="NCBI Taxonomy" id="265104"/>
    <lineage>
        <taxon>Eukaryota</taxon>
        <taxon>Fungi</taxon>
        <taxon>Dikarya</taxon>
        <taxon>Ascomycota</taxon>
        <taxon>Pezizomycotina</taxon>
        <taxon>Geoglossomycetes</taxon>
        <taxon>Geoglossales</taxon>
        <taxon>Geoglossaceae</taxon>
        <taxon>Trichoglossum</taxon>
    </lineage>
</organism>
<dbReference type="GO" id="GO:0005783">
    <property type="term" value="C:endoplasmic reticulum"/>
    <property type="evidence" value="ECO:0007669"/>
    <property type="project" value="TreeGrafter"/>
</dbReference>
<keyword evidence="3" id="KW-1185">Reference proteome</keyword>
<comment type="caution">
    <text evidence="2">The sequence shown here is derived from an EMBL/GenBank/DDBJ whole genome shotgun (WGS) entry which is preliminary data.</text>
</comment>
<dbReference type="EMBL" id="JAGHQM010000327">
    <property type="protein sequence ID" value="KAH0562554.1"/>
    <property type="molecule type" value="Genomic_DNA"/>
</dbReference>
<dbReference type="AlphaFoldDB" id="A0A9P8LEM0"/>
<dbReference type="GO" id="GO:0043812">
    <property type="term" value="F:phosphatidylinositol-4-phosphate phosphatase activity"/>
    <property type="evidence" value="ECO:0007669"/>
    <property type="project" value="TreeGrafter"/>
</dbReference>
<dbReference type="Pfam" id="PF02383">
    <property type="entry name" value="Syja_N"/>
    <property type="match status" value="1"/>
</dbReference>
<dbReference type="PROSITE" id="PS50275">
    <property type="entry name" value="SAC"/>
    <property type="match status" value="1"/>
</dbReference>
<evidence type="ECO:0000313" key="3">
    <source>
        <dbReference type="Proteomes" id="UP000750711"/>
    </source>
</evidence>
<sequence>MVEFSASESVDLNDYKALSLLPVQGTLGLITVNEDVFICVVTRATRVATVRPGETVQKIDAVDFHCLNKPDYDDIPSDETNPYLSDPLSQDGLEYGYQSRREQILEHPCSSLKKLLSGGTFYYSVEFDLTNRLQERSAGTNHLVLLVLMRCRPIGASAFDIDNFDDGFLWNSYMIRPLLEFRSRLASQEKEALDLSRILTSSIRGFVKTITVPASTSPFKTARSGLPSTLTLISRLSCRRAGTRFNARGIDDDGNVANFVESETVFWSPSGLCFSYAQIRGSVPIFWEQATGLLPNQQKIQVTRSPEATQPAFDKHFEALEVKYGAIHVLNLLSESKPGEADLTNRYRHHAHRSQLNNGNGKSSSADRQLLKETEYDFHAETKGSSGYEAASMIRHLIQNSADGFGYFFLDYSGDSTINNGSADMHLQRRSIVVLQQEGIFRTNCLDCLDRTNLIQTIVSQMAVESFLSSRGERATPDFWMRHSTIWADNGDVNGLVLRCRD</sequence>
<gene>
    <name evidence="2" type="ORF">GP486_002766</name>
</gene>
<feature type="domain" description="SAC" evidence="1">
    <location>
        <begin position="112"/>
        <end position="492"/>
    </location>
</feature>
<dbReference type="PANTHER" id="PTHR45662:SF2">
    <property type="entry name" value="PHOSPHATIDYLINOSITOL-3-PHOSPHATASE SAC1"/>
    <property type="match status" value="1"/>
</dbReference>
<name>A0A9P8LEM0_9PEZI</name>
<proteinExistence type="predicted"/>
<evidence type="ECO:0000259" key="1">
    <source>
        <dbReference type="PROSITE" id="PS50275"/>
    </source>
</evidence>